<evidence type="ECO:0000256" key="9">
    <source>
        <dbReference type="SAM" id="SignalP"/>
    </source>
</evidence>
<dbReference type="InterPro" id="IPR036430">
    <property type="entry name" value="RNase_T2-like_sf"/>
</dbReference>
<dbReference type="GO" id="GO:0033897">
    <property type="term" value="F:ribonuclease T2 activity"/>
    <property type="evidence" value="ECO:0007669"/>
    <property type="project" value="InterPro"/>
</dbReference>
<evidence type="ECO:0000256" key="1">
    <source>
        <dbReference type="ARBA" id="ARBA00007469"/>
    </source>
</evidence>
<dbReference type="PROSITE" id="PS00530">
    <property type="entry name" value="RNASE_T2_1"/>
    <property type="match status" value="1"/>
</dbReference>
<dbReference type="Proteomes" id="UP000321947">
    <property type="component" value="Unassembled WGS sequence"/>
</dbReference>
<evidence type="ECO:0000256" key="4">
    <source>
        <dbReference type="ARBA" id="ARBA00022759"/>
    </source>
</evidence>
<dbReference type="CDD" id="cd01061">
    <property type="entry name" value="RNase_T2_euk"/>
    <property type="match status" value="1"/>
</dbReference>
<dbReference type="AlphaFoldDB" id="A0A5D3E236"/>
<accession>A0A5D3E236</accession>
<dbReference type="GO" id="GO:0003723">
    <property type="term" value="F:RNA binding"/>
    <property type="evidence" value="ECO:0007669"/>
    <property type="project" value="InterPro"/>
</dbReference>
<gene>
    <name evidence="10" type="ORF">E5676_scaffold652G00240</name>
</gene>
<evidence type="ECO:0000256" key="5">
    <source>
        <dbReference type="ARBA" id="ARBA00022801"/>
    </source>
</evidence>
<dbReference type="InterPro" id="IPR033697">
    <property type="entry name" value="Ribonuclease_T2_eukaryotic"/>
</dbReference>
<proteinExistence type="inferred from homology"/>
<evidence type="ECO:0000256" key="7">
    <source>
        <dbReference type="ARBA" id="ARBA00023239"/>
    </source>
</evidence>
<dbReference type="PANTHER" id="PTHR11240">
    <property type="entry name" value="RIBONUCLEASE T2"/>
    <property type="match status" value="1"/>
</dbReference>
<dbReference type="Pfam" id="PF00445">
    <property type="entry name" value="Ribonuclease_T2"/>
    <property type="match status" value="1"/>
</dbReference>
<feature type="chain" id="PRO_5022667980" evidence="9">
    <location>
        <begin position="27"/>
        <end position="248"/>
    </location>
</feature>
<evidence type="ECO:0000256" key="2">
    <source>
        <dbReference type="ARBA" id="ARBA00022722"/>
    </source>
</evidence>
<keyword evidence="5" id="KW-0378">Hydrolase</keyword>
<evidence type="ECO:0000256" key="8">
    <source>
        <dbReference type="RuleBase" id="RU004328"/>
    </source>
</evidence>
<dbReference type="FunFam" id="3.90.730.10:FF:000007">
    <property type="entry name" value="Ribonuclease T2"/>
    <property type="match status" value="1"/>
</dbReference>
<dbReference type="GO" id="GO:0006401">
    <property type="term" value="P:RNA catabolic process"/>
    <property type="evidence" value="ECO:0007669"/>
    <property type="project" value="TreeGrafter"/>
</dbReference>
<dbReference type="EMBL" id="SSTD01001025">
    <property type="protein sequence ID" value="TYK29936.1"/>
    <property type="molecule type" value="Genomic_DNA"/>
</dbReference>
<keyword evidence="2" id="KW-0540">Nuclease</keyword>
<protein>
    <submittedName>
        <fullName evidence="10">Ribonuclease 2-like</fullName>
    </submittedName>
</protein>
<evidence type="ECO:0000256" key="3">
    <source>
        <dbReference type="ARBA" id="ARBA00022729"/>
    </source>
</evidence>
<dbReference type="InterPro" id="IPR018188">
    <property type="entry name" value="RNase_T2_His_AS_1"/>
</dbReference>
<name>A0A5D3E236_CUCMM</name>
<dbReference type="GO" id="GO:0005576">
    <property type="term" value="C:extracellular region"/>
    <property type="evidence" value="ECO:0007669"/>
    <property type="project" value="TreeGrafter"/>
</dbReference>
<evidence type="ECO:0000256" key="6">
    <source>
        <dbReference type="ARBA" id="ARBA00023157"/>
    </source>
</evidence>
<feature type="signal peptide" evidence="9">
    <location>
        <begin position="1"/>
        <end position="26"/>
    </location>
</feature>
<dbReference type="Gene3D" id="3.90.730.10">
    <property type="entry name" value="Ribonuclease T2-like"/>
    <property type="match status" value="1"/>
</dbReference>
<comment type="similarity">
    <text evidence="1 8">Belongs to the RNase T2 family.</text>
</comment>
<keyword evidence="7" id="KW-0456">Lyase</keyword>
<keyword evidence="6" id="KW-1015">Disulfide bond</keyword>
<organism evidence="10 11">
    <name type="scientific">Cucumis melo var. makuwa</name>
    <name type="common">Oriental melon</name>
    <dbReference type="NCBI Taxonomy" id="1194695"/>
    <lineage>
        <taxon>Eukaryota</taxon>
        <taxon>Viridiplantae</taxon>
        <taxon>Streptophyta</taxon>
        <taxon>Embryophyta</taxon>
        <taxon>Tracheophyta</taxon>
        <taxon>Spermatophyta</taxon>
        <taxon>Magnoliopsida</taxon>
        <taxon>eudicotyledons</taxon>
        <taxon>Gunneridae</taxon>
        <taxon>Pentapetalae</taxon>
        <taxon>rosids</taxon>
        <taxon>fabids</taxon>
        <taxon>Cucurbitales</taxon>
        <taxon>Cucurbitaceae</taxon>
        <taxon>Benincaseae</taxon>
        <taxon>Cucumis</taxon>
    </lineage>
</organism>
<dbReference type="InterPro" id="IPR001568">
    <property type="entry name" value="RNase_T2-like"/>
</dbReference>
<dbReference type="PANTHER" id="PTHR11240:SF22">
    <property type="entry name" value="RIBONUCLEASE T2"/>
    <property type="match status" value="1"/>
</dbReference>
<comment type="caution">
    <text evidence="10">The sequence shown here is derived from an EMBL/GenBank/DDBJ whole genome shotgun (WGS) entry which is preliminary data.</text>
</comment>
<reference evidence="10 11" key="1">
    <citation type="submission" date="2019-08" db="EMBL/GenBank/DDBJ databases">
        <title>Draft genome sequences of two oriental melons (Cucumis melo L. var makuwa).</title>
        <authorList>
            <person name="Kwon S.-Y."/>
        </authorList>
    </citation>
    <scope>NUCLEOTIDE SEQUENCE [LARGE SCALE GENOMIC DNA]</scope>
    <source>
        <strain evidence="11">cv. Chang Bougi</strain>
        <tissue evidence="10">Leaf</tissue>
    </source>
</reference>
<dbReference type="SUPFAM" id="SSF55895">
    <property type="entry name" value="Ribonuclease Rh-like"/>
    <property type="match status" value="1"/>
</dbReference>
<keyword evidence="3 9" id="KW-0732">Signal</keyword>
<sequence>MASFSIKGKPMVFLFLIVELLTVVFGFSAEAPSGSEQREFDYFVLALQWPATSCKNAGKCCPSNACCRGADSPTEFTIHGLWPQYNEKGWPSCCTDASFNENEIGILAEDIQKYWPTYRCEKHGTCAAPVLVGEYDYFLTALTIFSKYNVTKVLSEGGFVASNTEKYPIEDVIAAIKNKFYNATPKITCAKKGVVKELWLCFDKSFEPRDCNLQHSCPDFIKLPTYEPQEPNKVEGAIPWIADVEEII</sequence>
<evidence type="ECO:0000313" key="10">
    <source>
        <dbReference type="EMBL" id="TYK29936.1"/>
    </source>
</evidence>
<keyword evidence="4" id="KW-0255">Endonuclease</keyword>
<dbReference type="GO" id="GO:0016787">
    <property type="term" value="F:hydrolase activity"/>
    <property type="evidence" value="ECO:0007669"/>
    <property type="project" value="UniProtKB-KW"/>
</dbReference>
<evidence type="ECO:0000313" key="11">
    <source>
        <dbReference type="Proteomes" id="UP000321947"/>
    </source>
</evidence>